<evidence type="ECO:0000313" key="1">
    <source>
        <dbReference type="EMBL" id="QBC45873.1"/>
    </source>
</evidence>
<evidence type="ECO:0000313" key="2">
    <source>
        <dbReference type="Proteomes" id="UP000515917"/>
    </source>
</evidence>
<protein>
    <submittedName>
        <fullName evidence="1">Uncharacterized protein</fullName>
    </submittedName>
</protein>
<dbReference type="GeneID" id="39458555"/>
<reference evidence="1 2" key="1">
    <citation type="submission" date="2018-01" db="EMBL/GenBank/DDBJ databases">
        <title>Genome sequence of Iodobacter sp. strain PCH194 isolated from Indian Trans-Himalaya.</title>
        <authorList>
            <person name="Kumar V."/>
            <person name="Thakur V."/>
            <person name="Kumar S."/>
            <person name="Singh D."/>
        </authorList>
    </citation>
    <scope>NUCLEOTIDE SEQUENCE [LARGE SCALE GENOMIC DNA]</scope>
    <source>
        <strain evidence="1 2">PCH194</strain>
        <plasmid evidence="1 2">pl2</plasmid>
    </source>
</reference>
<sequence length="71" mass="8106">MKTVDMLSRDEKLALIFKHTHHDYKSHTDGVKAILVCRGATAIVPMEQLTDAEIAARIDYAVNKENKLKRR</sequence>
<dbReference type="Proteomes" id="UP000515917">
    <property type="component" value="Plasmid pl2"/>
</dbReference>
<keyword evidence="2" id="KW-1185">Reference proteome</keyword>
<organism evidence="1 2">
    <name type="scientific">Iodobacter fluviatilis</name>
    <dbReference type="NCBI Taxonomy" id="537"/>
    <lineage>
        <taxon>Bacteria</taxon>
        <taxon>Pseudomonadati</taxon>
        <taxon>Pseudomonadota</taxon>
        <taxon>Betaproteobacteria</taxon>
        <taxon>Neisseriales</taxon>
        <taxon>Chitinibacteraceae</taxon>
        <taxon>Iodobacter</taxon>
    </lineage>
</organism>
<dbReference type="EMBL" id="CP025782">
    <property type="protein sequence ID" value="QBC45873.1"/>
    <property type="molecule type" value="Genomic_DNA"/>
</dbReference>
<keyword evidence="1" id="KW-0614">Plasmid</keyword>
<dbReference type="KEGG" id="ifl:C1H71_20230"/>
<accession>A0A7G3GFN8</accession>
<geneLocation type="plasmid" evidence="1 2">
    <name>pl2</name>
</geneLocation>
<name>A0A7G3GFN8_9NEIS</name>
<dbReference type="AlphaFoldDB" id="A0A7G3GFN8"/>
<dbReference type="RefSeq" id="WP_130108350.1">
    <property type="nucleotide sequence ID" value="NZ_CP025782.1"/>
</dbReference>
<gene>
    <name evidence="1" type="ORF">C1H71_20230</name>
</gene>
<proteinExistence type="predicted"/>